<keyword evidence="1" id="KW-0732">Signal</keyword>
<dbReference type="SUPFAM" id="SSF53474">
    <property type="entry name" value="alpha/beta-Hydrolases"/>
    <property type="match status" value="1"/>
</dbReference>
<dbReference type="GO" id="GO:0016787">
    <property type="term" value="F:hydrolase activity"/>
    <property type="evidence" value="ECO:0007669"/>
    <property type="project" value="UniProtKB-KW"/>
</dbReference>
<dbReference type="Pfam" id="PF12697">
    <property type="entry name" value="Abhydrolase_6"/>
    <property type="match status" value="1"/>
</dbReference>
<evidence type="ECO:0000259" key="2">
    <source>
        <dbReference type="Pfam" id="PF12697"/>
    </source>
</evidence>
<evidence type="ECO:0000256" key="1">
    <source>
        <dbReference type="SAM" id="SignalP"/>
    </source>
</evidence>
<dbReference type="AlphaFoldDB" id="A0A7S9D4F1"/>
<dbReference type="KEGG" id="bcou:IC761_31965"/>
<dbReference type="PANTHER" id="PTHR37017:SF11">
    <property type="entry name" value="ESTERASE_LIPASE_THIOESTERASE DOMAIN-CONTAINING PROTEIN"/>
    <property type="match status" value="1"/>
</dbReference>
<sequence>MTKLIRNLLAATTALTTLIGFAPAQAAPPGATKNIVLVHGAFVDGSGWKAIAEILRKRGYNVSIVQPPETSLEDDVAATNRVLDGLDGPAVLVGHSYGGVIITVAGNHPQVKNLVYVAALQPDAGESAGQLLGSKPAATNYIVPSKDGFLTIQREHFQDAFAADLPKAEADFIGASQVATSGKALSTPVTSPAWKVKPSFAIVATQDRAINPDLERSMYTRSHAVTTEIAASHAVYISQPAAVAKVIEQAAAAAVTH</sequence>
<proteinExistence type="predicted"/>
<dbReference type="InterPro" id="IPR000073">
    <property type="entry name" value="AB_hydrolase_1"/>
</dbReference>
<protein>
    <submittedName>
        <fullName evidence="3">Alpha/beta hydrolase</fullName>
    </submittedName>
</protein>
<keyword evidence="4" id="KW-1185">Reference proteome</keyword>
<keyword evidence="3" id="KW-0378">Hydrolase</keyword>
<feature type="domain" description="AB hydrolase-1" evidence="2">
    <location>
        <begin position="35"/>
        <end position="245"/>
    </location>
</feature>
<organism evidence="3 4">
    <name type="scientific">Bradyrhizobium commune</name>
    <dbReference type="NCBI Taxonomy" id="83627"/>
    <lineage>
        <taxon>Bacteria</taxon>
        <taxon>Pseudomonadati</taxon>
        <taxon>Pseudomonadota</taxon>
        <taxon>Alphaproteobacteria</taxon>
        <taxon>Hyphomicrobiales</taxon>
        <taxon>Nitrobacteraceae</taxon>
        <taxon>Bradyrhizobium</taxon>
    </lineage>
</organism>
<feature type="signal peptide" evidence="1">
    <location>
        <begin position="1"/>
        <end position="26"/>
    </location>
</feature>
<dbReference type="Proteomes" id="UP000594621">
    <property type="component" value="Chromosome"/>
</dbReference>
<reference evidence="3 4" key="1">
    <citation type="submission" date="2020-09" db="EMBL/GenBank/DDBJ databases">
        <title>Complete genomes of bradyrhizobia occurring on native shrubby legumes in Australia.</title>
        <authorList>
            <person name="Lafay B."/>
        </authorList>
    </citation>
    <scope>NUCLEOTIDE SEQUENCE [LARGE SCALE GENOMIC DNA]</scope>
    <source>
        <strain evidence="3 4">BDV5040</strain>
    </source>
</reference>
<name>A0A7S9D4F1_9BRAD</name>
<dbReference type="EMBL" id="CP061379">
    <property type="protein sequence ID" value="QPF91031.1"/>
    <property type="molecule type" value="Genomic_DNA"/>
</dbReference>
<dbReference type="RefSeq" id="WP_195800607.1">
    <property type="nucleotide sequence ID" value="NZ_CP061379.1"/>
</dbReference>
<accession>A0A7S9D4F1</accession>
<gene>
    <name evidence="3" type="ORF">IC761_31965</name>
</gene>
<evidence type="ECO:0000313" key="4">
    <source>
        <dbReference type="Proteomes" id="UP000594621"/>
    </source>
</evidence>
<dbReference type="Gene3D" id="3.40.50.1820">
    <property type="entry name" value="alpha/beta hydrolase"/>
    <property type="match status" value="1"/>
</dbReference>
<dbReference type="InterPro" id="IPR029058">
    <property type="entry name" value="AB_hydrolase_fold"/>
</dbReference>
<evidence type="ECO:0000313" key="3">
    <source>
        <dbReference type="EMBL" id="QPF91031.1"/>
    </source>
</evidence>
<dbReference type="InterPro" id="IPR052897">
    <property type="entry name" value="Sec-Metab_Biosynth_Hydrolase"/>
</dbReference>
<dbReference type="PANTHER" id="PTHR37017">
    <property type="entry name" value="AB HYDROLASE-1 DOMAIN-CONTAINING PROTEIN-RELATED"/>
    <property type="match status" value="1"/>
</dbReference>
<feature type="chain" id="PRO_5032746471" evidence="1">
    <location>
        <begin position="27"/>
        <end position="257"/>
    </location>
</feature>